<organism evidence="1 2">
    <name type="scientific">Daedalea quercina L-15889</name>
    <dbReference type="NCBI Taxonomy" id="1314783"/>
    <lineage>
        <taxon>Eukaryota</taxon>
        <taxon>Fungi</taxon>
        <taxon>Dikarya</taxon>
        <taxon>Basidiomycota</taxon>
        <taxon>Agaricomycotina</taxon>
        <taxon>Agaricomycetes</taxon>
        <taxon>Polyporales</taxon>
        <taxon>Fomitopsis</taxon>
    </lineage>
</organism>
<accession>A0A165R4T9</accession>
<sequence length="113" mass="12876">MRASCAGTVDYMLQLVRISHFVELVVFYTIAGYVSNCMRVVHRSWIDVPLCVDASAKGSRKTSATQSEYRTCHTEVLRAIEWLPWWEDASDICARPSGRISCQEWDTDARCPN</sequence>
<reference evidence="1 2" key="1">
    <citation type="journal article" date="2016" name="Mol. Biol. Evol.">
        <title>Comparative Genomics of Early-Diverging Mushroom-Forming Fungi Provides Insights into the Origins of Lignocellulose Decay Capabilities.</title>
        <authorList>
            <person name="Nagy L.G."/>
            <person name="Riley R."/>
            <person name="Tritt A."/>
            <person name="Adam C."/>
            <person name="Daum C."/>
            <person name="Floudas D."/>
            <person name="Sun H."/>
            <person name="Yadav J.S."/>
            <person name="Pangilinan J."/>
            <person name="Larsson K.H."/>
            <person name="Matsuura K."/>
            <person name="Barry K."/>
            <person name="Labutti K."/>
            <person name="Kuo R."/>
            <person name="Ohm R.A."/>
            <person name="Bhattacharya S.S."/>
            <person name="Shirouzu T."/>
            <person name="Yoshinaga Y."/>
            <person name="Martin F.M."/>
            <person name="Grigoriev I.V."/>
            <person name="Hibbett D.S."/>
        </authorList>
    </citation>
    <scope>NUCLEOTIDE SEQUENCE [LARGE SCALE GENOMIC DNA]</scope>
    <source>
        <strain evidence="1 2">L-15889</strain>
    </source>
</reference>
<protein>
    <submittedName>
        <fullName evidence="1">Uncharacterized protein</fullName>
    </submittedName>
</protein>
<gene>
    <name evidence="1" type="ORF">DAEQUDRAFT_216885</name>
</gene>
<evidence type="ECO:0000313" key="2">
    <source>
        <dbReference type="Proteomes" id="UP000076727"/>
    </source>
</evidence>
<proteinExistence type="predicted"/>
<name>A0A165R4T9_9APHY</name>
<dbReference type="Proteomes" id="UP000076727">
    <property type="component" value="Unassembled WGS sequence"/>
</dbReference>
<dbReference type="EMBL" id="KV429052">
    <property type="protein sequence ID" value="KZT70309.1"/>
    <property type="molecule type" value="Genomic_DNA"/>
</dbReference>
<evidence type="ECO:0000313" key="1">
    <source>
        <dbReference type="EMBL" id="KZT70309.1"/>
    </source>
</evidence>
<keyword evidence="2" id="KW-1185">Reference proteome</keyword>
<dbReference type="AlphaFoldDB" id="A0A165R4T9"/>